<keyword evidence="2" id="KW-1185">Reference proteome</keyword>
<reference evidence="1 2" key="1">
    <citation type="submission" date="2020-10" db="EMBL/GenBank/DDBJ databases">
        <title>Complete genome sequence of Corynebacterium jeddahense DSM 45997, type strain of Corynebacterium jeddahense.</title>
        <authorList>
            <person name="Busche T."/>
            <person name="Kalinowski J."/>
            <person name="Ruckert C."/>
        </authorList>
    </citation>
    <scope>NUCLEOTIDE SEQUENCE [LARGE SCALE GENOMIC DNA]</scope>
    <source>
        <strain evidence="1 2">DSM 45997</strain>
    </source>
</reference>
<gene>
    <name evidence="1" type="ORF">CJEDD_07475</name>
</gene>
<name>A0ABY7UL91_9CORY</name>
<organism evidence="1 2">
    <name type="scientific">Corynebacterium jeddahense</name>
    <dbReference type="NCBI Taxonomy" id="1414719"/>
    <lineage>
        <taxon>Bacteria</taxon>
        <taxon>Bacillati</taxon>
        <taxon>Actinomycetota</taxon>
        <taxon>Actinomycetes</taxon>
        <taxon>Mycobacteriales</taxon>
        <taxon>Corynebacteriaceae</taxon>
        <taxon>Corynebacterium</taxon>
    </lineage>
</organism>
<evidence type="ECO:0000313" key="2">
    <source>
        <dbReference type="Proteomes" id="UP001218071"/>
    </source>
</evidence>
<sequence>MWDVRLESSPMSTAISSDLSSIGLAFDKWQDAVESAIATNRLAVTGEVRGGQLIQYADPSGAQLNILAVEPFATFAGFDAVTRTYAHITPLNDVVALADIVDPRGGAIASATINLAQEPLLVDEPTLEWQELSLAALALSVERYASTDAYLALHPGAIVGAVASPGAEAVASGAAAIPDARAEFSGRVLEAEYRTSELTGQRFIHATVDAAFPFDVCLPDGDLPERDSVIAGTAVLAGSIPNASGDGCGGCGGSCGCGGH</sequence>
<proteinExistence type="predicted"/>
<protein>
    <submittedName>
        <fullName evidence="1">Uncharacterized protein</fullName>
    </submittedName>
</protein>
<evidence type="ECO:0000313" key="1">
    <source>
        <dbReference type="EMBL" id="WCZ39088.1"/>
    </source>
</evidence>
<accession>A0ABY7UL91</accession>
<dbReference type="Proteomes" id="UP001218071">
    <property type="component" value="Chromosome"/>
</dbReference>
<dbReference type="EMBL" id="CP063194">
    <property type="protein sequence ID" value="WCZ39088.1"/>
    <property type="molecule type" value="Genomic_DNA"/>
</dbReference>